<dbReference type="AlphaFoldDB" id="A0A2V5HZ13"/>
<dbReference type="Pfam" id="PF00975">
    <property type="entry name" value="Thioesterase"/>
    <property type="match status" value="1"/>
</dbReference>
<keyword evidence="2" id="KW-0597">Phosphoprotein</keyword>
<keyword evidence="5" id="KW-1185">Reference proteome</keyword>
<dbReference type="GO" id="GO:0031957">
    <property type="term" value="F:very long-chain fatty acid-CoA ligase activity"/>
    <property type="evidence" value="ECO:0007669"/>
    <property type="project" value="TreeGrafter"/>
</dbReference>
<dbReference type="Pfam" id="PF00501">
    <property type="entry name" value="AMP-binding"/>
    <property type="match status" value="1"/>
</dbReference>
<keyword evidence="1" id="KW-0596">Phosphopantetheine</keyword>
<dbReference type="InterPro" id="IPR020845">
    <property type="entry name" value="AMP-binding_CS"/>
</dbReference>
<dbReference type="Pfam" id="PF00550">
    <property type="entry name" value="PP-binding"/>
    <property type="match status" value="1"/>
</dbReference>
<dbReference type="PANTHER" id="PTHR24096">
    <property type="entry name" value="LONG-CHAIN-FATTY-ACID--COA LIGASE"/>
    <property type="match status" value="1"/>
</dbReference>
<organism evidence="4 5">
    <name type="scientific">Aspergillus indologenus CBS 114.80</name>
    <dbReference type="NCBI Taxonomy" id="1450541"/>
    <lineage>
        <taxon>Eukaryota</taxon>
        <taxon>Fungi</taxon>
        <taxon>Dikarya</taxon>
        <taxon>Ascomycota</taxon>
        <taxon>Pezizomycotina</taxon>
        <taxon>Eurotiomycetes</taxon>
        <taxon>Eurotiomycetidae</taxon>
        <taxon>Eurotiales</taxon>
        <taxon>Aspergillaceae</taxon>
        <taxon>Aspergillus</taxon>
        <taxon>Aspergillus subgen. Circumdati</taxon>
    </lineage>
</organism>
<dbReference type="Proteomes" id="UP000248817">
    <property type="component" value="Unassembled WGS sequence"/>
</dbReference>
<name>A0A2V5HZ13_9EURO</name>
<accession>A0A2V5HZ13</accession>
<dbReference type="EMBL" id="KZ825537">
    <property type="protein sequence ID" value="PYI29051.1"/>
    <property type="molecule type" value="Genomic_DNA"/>
</dbReference>
<sequence length="932" mass="102986">MILLTPKPHIAQLLDHAAAKDAGIFAYAQGESEEPLYLSYSQLRLLATQKADLLRNPGSQSSAKIVLIHFATQFENIVWFWASILAGMVPCLSRTLEHSPEERTANFEHLHRLLLDPLVITSQTLQDRDFATNSVLRIVAVEKLEAGMPAPERHTDEPLPSTEGVATMMLTSGSTGRAKAVPLTHRQIFAAVSGKLAMLPLPEKSSLLNWIAVDHVASLVEIHLCGLAAGLDQIHVPATEVITDPLLFLRLIAKHGVSRTFAPNFFLQKLSTTLDAAAGSLTDEINLSQLQYIGSGGEPNVVDVCVRLTKQLTRLGTHTSPIVPGFGMTETCAGAIYNLSSPQTDISAGSKFASLGACMPGIEMRIGSVTGDDVEVDNKATGWLEIRGEVVFEGYFNDEIATRAAFTADGWFRTGDLASLDRHGRLHLAGRWNDVININGIKHDPSTVEAALNQAAIAGIAPFSVACFSYRPPNAESGGIMVVYEHAYPMADSEARMSTLRSISRIVSPIVGSRPHVLPLTPGQLVKTTLGKLSRVKICRALEQGQFHDDQRANNEFIRTYRSVECSPPQNETEEALMGLLHELFVNQPEMEIDHAILNMGISSVDLIRLKRAIERIFRIAEIPMVMLLTHTTIESLSSAIRALRQNSCKASCETYQPVVTLQPQGSKVPLWLFHPGIGEVLVFLGLVQYFPDRPIYAMRARGFNRGEEPFAQLSDMLSTYYRAMKAQQPEGPYALAGYSYGSMIAFEVSKMLEANGDQVRFLGCFNLPPHIQDRMRTLDWTAGVLHIAHFCGVLTEQQAEAMADDLRALTPAEQVSRVLAEGSIERCKELALTQESLLTWTNVAWSLQKIGWEYSPTGSVTTMDVFYCQPLKLVARSREEYRNTKLNHWVDFVREDIRYHEVDGEHYTMIGPEHVVRFQLALKQALAARGL</sequence>
<dbReference type="InterPro" id="IPR036736">
    <property type="entry name" value="ACP-like_sf"/>
</dbReference>
<evidence type="ECO:0000256" key="2">
    <source>
        <dbReference type="ARBA" id="ARBA00022553"/>
    </source>
</evidence>
<dbReference type="SUPFAM" id="SSF56801">
    <property type="entry name" value="Acetyl-CoA synthetase-like"/>
    <property type="match status" value="1"/>
</dbReference>
<reference evidence="4 5" key="1">
    <citation type="submission" date="2018-02" db="EMBL/GenBank/DDBJ databases">
        <title>The genomes of Aspergillus section Nigri reveals drivers in fungal speciation.</title>
        <authorList>
            <consortium name="DOE Joint Genome Institute"/>
            <person name="Vesth T.C."/>
            <person name="Nybo J."/>
            <person name="Theobald S."/>
            <person name="Brandl J."/>
            <person name="Frisvad J.C."/>
            <person name="Nielsen K.F."/>
            <person name="Lyhne E.K."/>
            <person name="Kogle M.E."/>
            <person name="Kuo A."/>
            <person name="Riley R."/>
            <person name="Clum A."/>
            <person name="Nolan M."/>
            <person name="Lipzen A."/>
            <person name="Salamov A."/>
            <person name="Henrissat B."/>
            <person name="Wiebenga A."/>
            <person name="De vries R.P."/>
            <person name="Grigoriev I.V."/>
            <person name="Mortensen U.H."/>
            <person name="Andersen M.R."/>
            <person name="Baker S.E."/>
        </authorList>
    </citation>
    <scope>NUCLEOTIDE SEQUENCE [LARGE SCALE GENOMIC DNA]</scope>
    <source>
        <strain evidence="4 5">CBS 114.80</strain>
    </source>
</reference>
<dbReference type="Gene3D" id="3.40.50.12780">
    <property type="entry name" value="N-terminal domain of ligase-like"/>
    <property type="match status" value="1"/>
</dbReference>
<dbReference type="Gene3D" id="1.10.1200.10">
    <property type="entry name" value="ACP-like"/>
    <property type="match status" value="1"/>
</dbReference>
<dbReference type="PANTHER" id="PTHR24096:SF267">
    <property type="entry name" value="MALONATE--COA LIGASE ACSF3, MITOCHONDRIAL"/>
    <property type="match status" value="1"/>
</dbReference>
<gene>
    <name evidence="4" type="ORF">BP00DRAFT_349610</name>
</gene>
<dbReference type="PROSITE" id="PS50075">
    <property type="entry name" value="CARRIER"/>
    <property type="match status" value="1"/>
</dbReference>
<dbReference type="GO" id="GO:0006633">
    <property type="term" value="P:fatty acid biosynthetic process"/>
    <property type="evidence" value="ECO:0007669"/>
    <property type="project" value="TreeGrafter"/>
</dbReference>
<dbReference type="InterPro" id="IPR029058">
    <property type="entry name" value="AB_hydrolase_fold"/>
</dbReference>
<dbReference type="InterPro" id="IPR009081">
    <property type="entry name" value="PP-bd_ACP"/>
</dbReference>
<dbReference type="InterPro" id="IPR001031">
    <property type="entry name" value="Thioesterase"/>
</dbReference>
<dbReference type="SUPFAM" id="SSF53474">
    <property type="entry name" value="alpha/beta-Hydrolases"/>
    <property type="match status" value="1"/>
</dbReference>
<dbReference type="InterPro" id="IPR042099">
    <property type="entry name" value="ANL_N_sf"/>
</dbReference>
<protein>
    <submittedName>
        <fullName evidence="4">Putative polyketide synthase PksJ</fullName>
    </submittedName>
</protein>
<feature type="domain" description="Carrier" evidence="3">
    <location>
        <begin position="568"/>
        <end position="645"/>
    </location>
</feature>
<evidence type="ECO:0000256" key="1">
    <source>
        <dbReference type="ARBA" id="ARBA00022450"/>
    </source>
</evidence>
<evidence type="ECO:0000313" key="5">
    <source>
        <dbReference type="Proteomes" id="UP000248817"/>
    </source>
</evidence>
<dbReference type="SUPFAM" id="SSF47336">
    <property type="entry name" value="ACP-like"/>
    <property type="match status" value="1"/>
</dbReference>
<dbReference type="PROSITE" id="PS00455">
    <property type="entry name" value="AMP_BINDING"/>
    <property type="match status" value="1"/>
</dbReference>
<proteinExistence type="predicted"/>
<evidence type="ECO:0000259" key="3">
    <source>
        <dbReference type="PROSITE" id="PS50075"/>
    </source>
</evidence>
<dbReference type="Gene3D" id="3.40.50.1820">
    <property type="entry name" value="alpha/beta hydrolase"/>
    <property type="match status" value="1"/>
</dbReference>
<dbReference type="Gene3D" id="3.30.300.30">
    <property type="match status" value="1"/>
</dbReference>
<dbReference type="InterPro" id="IPR045851">
    <property type="entry name" value="AMP-bd_C_sf"/>
</dbReference>
<evidence type="ECO:0000313" key="4">
    <source>
        <dbReference type="EMBL" id="PYI29051.1"/>
    </source>
</evidence>
<dbReference type="InterPro" id="IPR000873">
    <property type="entry name" value="AMP-dep_synth/lig_dom"/>
</dbReference>